<dbReference type="SUPFAM" id="SSF50729">
    <property type="entry name" value="PH domain-like"/>
    <property type="match status" value="1"/>
</dbReference>
<dbReference type="PANTHER" id="PTHR12287:SF20">
    <property type="entry name" value="EPIDERMAL GROWTH FACTOR RECEPTOR KINASE SUBSTRATE 8-LIKE PROTEIN 2"/>
    <property type="match status" value="1"/>
</dbReference>
<dbReference type="InterPro" id="IPR013625">
    <property type="entry name" value="PTB"/>
</dbReference>
<dbReference type="PANTHER" id="PTHR12287">
    <property type="entry name" value="EPIDERMAL GROWTH FACTOR RECEPTOR KINASE SUBSTRATE EPS8-RELATED PROTEIN"/>
    <property type="match status" value="1"/>
</dbReference>
<gene>
    <name evidence="2" type="ORF">PLEPLA_LOCUS14888</name>
</gene>
<accession>A0A9N7U8W6</accession>
<keyword evidence="3" id="KW-1185">Reference proteome</keyword>
<dbReference type="InterPro" id="IPR039801">
    <property type="entry name" value="EPS8-like"/>
</dbReference>
<organism evidence="2 3">
    <name type="scientific">Pleuronectes platessa</name>
    <name type="common">European plaice</name>
    <dbReference type="NCBI Taxonomy" id="8262"/>
    <lineage>
        <taxon>Eukaryota</taxon>
        <taxon>Metazoa</taxon>
        <taxon>Chordata</taxon>
        <taxon>Craniata</taxon>
        <taxon>Vertebrata</taxon>
        <taxon>Euteleostomi</taxon>
        <taxon>Actinopterygii</taxon>
        <taxon>Neopterygii</taxon>
        <taxon>Teleostei</taxon>
        <taxon>Neoteleostei</taxon>
        <taxon>Acanthomorphata</taxon>
        <taxon>Carangaria</taxon>
        <taxon>Pleuronectiformes</taxon>
        <taxon>Pleuronectoidei</taxon>
        <taxon>Pleuronectidae</taxon>
        <taxon>Pleuronectes</taxon>
    </lineage>
</organism>
<dbReference type="GO" id="GO:0032587">
    <property type="term" value="C:ruffle membrane"/>
    <property type="evidence" value="ECO:0007669"/>
    <property type="project" value="TreeGrafter"/>
</dbReference>
<protein>
    <recommendedName>
        <fullName evidence="1">PTB domain-containing protein</fullName>
    </recommendedName>
</protein>
<dbReference type="InterPro" id="IPR011993">
    <property type="entry name" value="PH-like_dom_sf"/>
</dbReference>
<comment type="caution">
    <text evidence="2">The sequence shown here is derived from an EMBL/GenBank/DDBJ whole genome shotgun (WGS) entry which is preliminary data.</text>
</comment>
<evidence type="ECO:0000313" key="2">
    <source>
        <dbReference type="EMBL" id="CAB1426950.1"/>
    </source>
</evidence>
<dbReference type="EMBL" id="CADEAL010000930">
    <property type="protein sequence ID" value="CAB1426950.1"/>
    <property type="molecule type" value="Genomic_DNA"/>
</dbReference>
<dbReference type="Proteomes" id="UP001153269">
    <property type="component" value="Unassembled WGS sequence"/>
</dbReference>
<evidence type="ECO:0000313" key="3">
    <source>
        <dbReference type="Proteomes" id="UP001153269"/>
    </source>
</evidence>
<reference evidence="2" key="1">
    <citation type="submission" date="2020-03" db="EMBL/GenBank/DDBJ databases">
        <authorList>
            <person name="Weist P."/>
        </authorList>
    </citation>
    <scope>NUCLEOTIDE SEQUENCE</scope>
</reference>
<feature type="domain" description="PTB" evidence="1">
    <location>
        <begin position="41"/>
        <end position="120"/>
    </location>
</feature>
<dbReference type="GO" id="GO:0007266">
    <property type="term" value="P:Rho protein signal transduction"/>
    <property type="evidence" value="ECO:0007669"/>
    <property type="project" value="TreeGrafter"/>
</dbReference>
<dbReference type="GO" id="GO:1900029">
    <property type="term" value="P:positive regulation of ruffle assembly"/>
    <property type="evidence" value="ECO:0007669"/>
    <property type="project" value="TreeGrafter"/>
</dbReference>
<dbReference type="GO" id="GO:0035023">
    <property type="term" value="P:regulation of Rho protein signal transduction"/>
    <property type="evidence" value="ECO:0007669"/>
    <property type="project" value="TreeGrafter"/>
</dbReference>
<dbReference type="Pfam" id="PF08416">
    <property type="entry name" value="PTB"/>
    <property type="match status" value="1"/>
</dbReference>
<name>A0A9N7U8W6_PLEPL</name>
<dbReference type="AlphaFoldDB" id="A0A9N7U8W6"/>
<evidence type="ECO:0000259" key="1">
    <source>
        <dbReference type="Pfam" id="PF08416"/>
    </source>
</evidence>
<dbReference type="GO" id="GO:0003779">
    <property type="term" value="F:actin binding"/>
    <property type="evidence" value="ECO:0007669"/>
    <property type="project" value="TreeGrafter"/>
</dbReference>
<feature type="non-terminal residue" evidence="2">
    <location>
        <position position="1"/>
    </location>
</feature>
<proteinExistence type="predicted"/>
<sequence length="146" mass="16776">MSVAVFQGLRSDELLFVYQDKDLLRDSVTRKLCLLPPHHPTSIMDKRESIVTVDDALELRPFWTQAQIWTARQYALQSHDKRCAARSADTQMELENFPLHTIQMCQAVLNQTRYPSVLLLAEMVHADIDSAIGDNKHGKKMRLQTL</sequence>
<dbReference type="GO" id="GO:0031982">
    <property type="term" value="C:vesicle"/>
    <property type="evidence" value="ECO:0007669"/>
    <property type="project" value="TreeGrafter"/>
</dbReference>
<dbReference type="Gene3D" id="2.30.29.30">
    <property type="entry name" value="Pleckstrin-homology domain (PH domain)/Phosphotyrosine-binding domain (PTB)"/>
    <property type="match status" value="1"/>
</dbReference>